<sequence length="444" mass="48337">MDDEYNQDFAALGLADVADVEGLEGFLATPLELQRDETVYRSVSTMMLHESINDPVYRSIKVAESCPPSGLGLFEEHQQSFKLQSPLDQPMLGDFSAAGKKQHESQFEISKMFSPLETHIPAPVNAFTTVSDGQLFVRRVELGLRQAEIDFGAFNNASSCISCKTVRDGSAYCFDVYILELQDKCKKKTGANFLVEVQRVSSVSSPSVWASLTKSLMNKLADVCFGDYIDAISTDKASVAVLSDAPRDAYVDFSSPVAALEHSDDAPVVSEDRLAEEFRAMLGCATSGDSPAETRLIMAELIAQLSTQRTNAVVLVKLGALSAVLDELQRLELVHKDQDCMRALCTVVSNLAVHLDGVETDAVVAHELAALIATRIIRAGNSADHVQIELLREAARALTLFSKHLSNRNSLKNQVQLAALTCARSSDLRLKAHGNLVLQNLTIS</sequence>
<keyword evidence="2" id="KW-1185">Reference proteome</keyword>
<proteinExistence type="predicted"/>
<comment type="caution">
    <text evidence="1">The sequence shown here is derived from an EMBL/GenBank/DDBJ whole genome shotgun (WGS) entry which is preliminary data.</text>
</comment>
<dbReference type="Proteomes" id="UP001642464">
    <property type="component" value="Unassembled WGS sequence"/>
</dbReference>
<organism evidence="1 2">
    <name type="scientific">Durusdinium trenchii</name>
    <dbReference type="NCBI Taxonomy" id="1381693"/>
    <lineage>
        <taxon>Eukaryota</taxon>
        <taxon>Sar</taxon>
        <taxon>Alveolata</taxon>
        <taxon>Dinophyceae</taxon>
        <taxon>Suessiales</taxon>
        <taxon>Symbiodiniaceae</taxon>
        <taxon>Durusdinium</taxon>
    </lineage>
</organism>
<reference evidence="1 2" key="1">
    <citation type="submission" date="2024-02" db="EMBL/GenBank/DDBJ databases">
        <authorList>
            <person name="Chen Y."/>
            <person name="Shah S."/>
            <person name="Dougan E. K."/>
            <person name="Thang M."/>
            <person name="Chan C."/>
        </authorList>
    </citation>
    <scope>NUCLEOTIDE SEQUENCE [LARGE SCALE GENOMIC DNA]</scope>
</reference>
<evidence type="ECO:0000313" key="2">
    <source>
        <dbReference type="Proteomes" id="UP001642464"/>
    </source>
</evidence>
<dbReference type="EMBL" id="CAXAMM010041913">
    <property type="protein sequence ID" value="CAK9101857.1"/>
    <property type="molecule type" value="Genomic_DNA"/>
</dbReference>
<accession>A0ABP0RRN1</accession>
<protein>
    <submittedName>
        <fullName evidence="1">Uncharacterized protein</fullName>
    </submittedName>
</protein>
<gene>
    <name evidence="1" type="ORF">SCF082_LOCUS47614</name>
</gene>
<evidence type="ECO:0000313" key="1">
    <source>
        <dbReference type="EMBL" id="CAK9101857.1"/>
    </source>
</evidence>
<name>A0ABP0RRN1_9DINO</name>